<evidence type="ECO:0000256" key="10">
    <source>
        <dbReference type="ARBA" id="ARBA00023027"/>
    </source>
</evidence>
<dbReference type="GO" id="GO:0052856">
    <property type="term" value="F:NAD(P)HX epimerase activity"/>
    <property type="evidence" value="ECO:0007669"/>
    <property type="project" value="UniProtKB-EC"/>
</dbReference>
<evidence type="ECO:0000256" key="15">
    <source>
        <dbReference type="PROSITE-ProRule" id="PRU00108"/>
    </source>
</evidence>
<dbReference type="SUPFAM" id="SSF46689">
    <property type="entry name" value="Homeodomain-like"/>
    <property type="match status" value="1"/>
</dbReference>
<keyword evidence="17" id="KW-0472">Membrane</keyword>
<dbReference type="InterPro" id="IPR005542">
    <property type="entry name" value="PBX_PBC_dom"/>
</dbReference>
<keyword evidence="17" id="KW-1133">Transmembrane helix</keyword>
<dbReference type="InterPro" id="IPR001356">
    <property type="entry name" value="HD"/>
</dbReference>
<protein>
    <recommendedName>
        <fullName evidence="5">NAD(P)H-hydrate epimerase</fullName>
        <ecNumber evidence="5">5.1.99.6</ecNumber>
    </recommendedName>
</protein>
<dbReference type="PROSITE" id="PS50071">
    <property type="entry name" value="HOMEOBOX_2"/>
    <property type="match status" value="1"/>
</dbReference>
<comment type="catalytic activity">
    <reaction evidence="2">
        <text>(6R)-NADPHX = (6S)-NADPHX</text>
        <dbReference type="Rhea" id="RHEA:32227"/>
        <dbReference type="ChEBI" id="CHEBI:64076"/>
        <dbReference type="ChEBI" id="CHEBI:64077"/>
        <dbReference type="EC" id="5.1.99.6"/>
    </reaction>
</comment>
<dbReference type="PROSITE" id="PS51385">
    <property type="entry name" value="YJEF_N"/>
    <property type="match status" value="2"/>
</dbReference>
<evidence type="ECO:0000256" key="17">
    <source>
        <dbReference type="SAM" id="Phobius"/>
    </source>
</evidence>
<evidence type="ECO:0000313" key="21">
    <source>
        <dbReference type="Proteomes" id="UP000887560"/>
    </source>
</evidence>
<comment type="similarity">
    <text evidence="4">Belongs to the TALE/PBX homeobox family.</text>
</comment>
<dbReference type="Gene3D" id="3.40.50.10260">
    <property type="entry name" value="YjeF N-terminal domain"/>
    <property type="match status" value="2"/>
</dbReference>
<dbReference type="Proteomes" id="UP000887560">
    <property type="component" value="Unplaced"/>
</dbReference>
<evidence type="ECO:0000256" key="9">
    <source>
        <dbReference type="ARBA" id="ARBA00022958"/>
    </source>
</evidence>
<reference evidence="22" key="1">
    <citation type="submission" date="2022-11" db="UniProtKB">
        <authorList>
            <consortium name="WormBaseParasite"/>
        </authorList>
    </citation>
    <scope>IDENTIFICATION</scope>
</reference>
<keyword evidence="7" id="KW-0547">Nucleotide-binding</keyword>
<evidence type="ECO:0000313" key="22">
    <source>
        <dbReference type="WBParaSite" id="scf7180000420996.g6096"/>
    </source>
</evidence>
<dbReference type="SMART" id="SM00389">
    <property type="entry name" value="HOX"/>
    <property type="match status" value="1"/>
</dbReference>
<dbReference type="EC" id="5.1.99.6" evidence="5"/>
<evidence type="ECO:0000256" key="11">
    <source>
        <dbReference type="ARBA" id="ARBA00023125"/>
    </source>
</evidence>
<evidence type="ECO:0000256" key="2">
    <source>
        <dbReference type="ARBA" id="ARBA00000909"/>
    </source>
</evidence>
<dbReference type="InterPro" id="IPR004443">
    <property type="entry name" value="YjeF_N_dom"/>
</dbReference>
<evidence type="ECO:0000256" key="5">
    <source>
        <dbReference type="ARBA" id="ARBA00012228"/>
    </source>
</evidence>
<evidence type="ECO:0000256" key="12">
    <source>
        <dbReference type="ARBA" id="ARBA00023155"/>
    </source>
</evidence>
<dbReference type="Gene3D" id="1.10.10.60">
    <property type="entry name" value="Homeodomain-like"/>
    <property type="match status" value="1"/>
</dbReference>
<dbReference type="Pfam" id="PF03853">
    <property type="entry name" value="YjeF_N"/>
    <property type="match status" value="2"/>
</dbReference>
<keyword evidence="9" id="KW-0630">Potassium</keyword>
<keyword evidence="17" id="KW-0812">Transmembrane</keyword>
<organism evidence="21 22">
    <name type="scientific">Meloidogyne floridensis</name>
    <dbReference type="NCBI Taxonomy" id="298350"/>
    <lineage>
        <taxon>Eukaryota</taxon>
        <taxon>Metazoa</taxon>
        <taxon>Ecdysozoa</taxon>
        <taxon>Nematoda</taxon>
        <taxon>Chromadorea</taxon>
        <taxon>Rhabditida</taxon>
        <taxon>Tylenchina</taxon>
        <taxon>Tylenchomorpha</taxon>
        <taxon>Tylenchoidea</taxon>
        <taxon>Meloidogynidae</taxon>
        <taxon>Meloidogyninae</taxon>
        <taxon>Meloidogyne</taxon>
    </lineage>
</organism>
<dbReference type="WBParaSite" id="scf7180000420996.g6096">
    <property type="protein sequence ID" value="scf7180000420996.g6096"/>
    <property type="gene ID" value="scf7180000420996.g6096"/>
</dbReference>
<evidence type="ECO:0000256" key="14">
    <source>
        <dbReference type="ARBA" id="ARBA00023242"/>
    </source>
</evidence>
<feature type="domain" description="Homeobox" evidence="18">
    <location>
        <begin position="606"/>
        <end position="669"/>
    </location>
</feature>
<keyword evidence="10" id="KW-0520">NAD</keyword>
<dbReference type="Pfam" id="PF00046">
    <property type="entry name" value="Homeodomain"/>
    <property type="match status" value="1"/>
</dbReference>
<keyword evidence="14 15" id="KW-0539">Nucleus</keyword>
<comment type="catalytic activity">
    <reaction evidence="1">
        <text>(6R)-NADHX = (6S)-NADHX</text>
        <dbReference type="Rhea" id="RHEA:32215"/>
        <dbReference type="ChEBI" id="CHEBI:64074"/>
        <dbReference type="ChEBI" id="CHEBI:64075"/>
        <dbReference type="EC" id="5.1.99.6"/>
    </reaction>
</comment>
<dbReference type="PROSITE" id="PS00027">
    <property type="entry name" value="HOMEOBOX_1"/>
    <property type="match status" value="1"/>
</dbReference>
<comment type="subcellular location">
    <subcellularLocation>
        <location evidence="3 15 16">Nucleus</location>
    </subcellularLocation>
</comment>
<dbReference type="PANTHER" id="PTHR13232:SF10">
    <property type="entry name" value="NAD(P)H-HYDRATE EPIMERASE"/>
    <property type="match status" value="1"/>
</dbReference>
<dbReference type="InterPro" id="IPR017970">
    <property type="entry name" value="Homeobox_CS"/>
</dbReference>
<proteinExistence type="inferred from homology"/>
<dbReference type="CDD" id="cd00086">
    <property type="entry name" value="homeodomain"/>
    <property type="match status" value="1"/>
</dbReference>
<keyword evidence="21" id="KW-1185">Reference proteome</keyword>
<dbReference type="NCBIfam" id="TIGR00197">
    <property type="entry name" value="yjeF_nterm"/>
    <property type="match status" value="1"/>
</dbReference>
<feature type="domain" description="PBC" evidence="20">
    <location>
        <begin position="422"/>
        <end position="607"/>
    </location>
</feature>
<evidence type="ECO:0000256" key="4">
    <source>
        <dbReference type="ARBA" id="ARBA00007601"/>
    </source>
</evidence>
<name>A0A915NWQ2_9BILA</name>
<dbReference type="SUPFAM" id="SSF64153">
    <property type="entry name" value="YjeF N-terminal domain-like"/>
    <property type="match status" value="2"/>
</dbReference>
<keyword evidence="6" id="KW-0479">Metal-binding</keyword>
<evidence type="ECO:0000259" key="18">
    <source>
        <dbReference type="PROSITE" id="PS50071"/>
    </source>
</evidence>
<feature type="DNA-binding region" description="Homeobox" evidence="15">
    <location>
        <begin position="608"/>
        <end position="670"/>
    </location>
</feature>
<evidence type="ECO:0000256" key="1">
    <source>
        <dbReference type="ARBA" id="ARBA00000013"/>
    </source>
</evidence>
<keyword evidence="12 15" id="KW-0371">Homeobox</keyword>
<evidence type="ECO:0000256" key="3">
    <source>
        <dbReference type="ARBA" id="ARBA00004123"/>
    </source>
</evidence>
<evidence type="ECO:0000256" key="16">
    <source>
        <dbReference type="RuleBase" id="RU000682"/>
    </source>
</evidence>
<dbReference type="InterPro" id="IPR036652">
    <property type="entry name" value="YjeF_N_dom_sf"/>
</dbReference>
<dbReference type="InterPro" id="IPR032976">
    <property type="entry name" value="YJEFN_prot_NAXE-like"/>
</dbReference>
<dbReference type="GO" id="GO:0005739">
    <property type="term" value="C:mitochondrion"/>
    <property type="evidence" value="ECO:0007669"/>
    <property type="project" value="TreeGrafter"/>
</dbReference>
<dbReference type="GO" id="GO:0005634">
    <property type="term" value="C:nucleus"/>
    <property type="evidence" value="ECO:0007669"/>
    <property type="project" value="UniProtKB-SubCell"/>
</dbReference>
<keyword evidence="8" id="KW-0521">NADP</keyword>
<evidence type="ECO:0000256" key="13">
    <source>
        <dbReference type="ARBA" id="ARBA00023235"/>
    </source>
</evidence>
<feature type="transmembrane region" description="Helical" evidence="17">
    <location>
        <begin position="384"/>
        <end position="404"/>
    </location>
</feature>
<feature type="domain" description="YjeF N-terminal" evidence="19">
    <location>
        <begin position="176"/>
        <end position="378"/>
    </location>
</feature>
<evidence type="ECO:0000256" key="8">
    <source>
        <dbReference type="ARBA" id="ARBA00022857"/>
    </source>
</evidence>
<accession>A0A915NWQ2</accession>
<evidence type="ECO:0000256" key="7">
    <source>
        <dbReference type="ARBA" id="ARBA00022741"/>
    </source>
</evidence>
<evidence type="ECO:0000259" key="20">
    <source>
        <dbReference type="PROSITE" id="PS51978"/>
    </source>
</evidence>
<evidence type="ECO:0000259" key="19">
    <source>
        <dbReference type="PROSITE" id="PS51385"/>
    </source>
</evidence>
<dbReference type="GO" id="GO:0000981">
    <property type="term" value="F:DNA-binding transcription factor activity, RNA polymerase II-specific"/>
    <property type="evidence" value="ECO:0007669"/>
    <property type="project" value="InterPro"/>
</dbReference>
<sequence>MLKTTYFSLKLLNLLSKQFLFLRTSPSMVKYLSQQEAINIDQELFNSFSVDQLMELAGLSCAQAIYSVYDKGKVLVVTGPGNNGGDGFVCARHLKHFGFTPTIVNPKPSKNELMQRLIIQTQQCGIEQLESLPKDLSNFNLITTYFSLKSLNLLVRQFSSLKTSPIMVKYLSQQEAINIDQELFNSFSVDQLMELAGLSCAQAIYSVYNKGKVLVITGPGNNGGDGFVCSRHLKHFGFTPTIVNPKPSKNELMQRLIIQTQQCGIEQLESLPKDLSNFNLIVDAIFGFSFKPPIRAPFTKIIKQLAEQKDLPIFSIDIPSGWDVEKGPPEDETPTIMPDSLMSLTAPKLCAKYFKGTHHFIGGRFLPPKISEKLNLPEYEGSTLFAYFILPFILLIITSFPLTLPKIQQKNSKKMAVDFQYPQFGNMDDILNQLNIISNESIDITDTVKRSKSQLMQHRLKNPLFAVLCDIKNKTSPSIRSIPDDQSDDFSRDPQLVRLDNMLLAEGIAGPERVNTPEAGDTADYKQKLVQIRQTYNDEMRKYQDACEEFTSHVLQLLQEQGTIRPISNEEMNRMVNIIQKKFSVIQVQLKQSTCENVMVLRSRFLDARRKRRNFSKQATDILNEYFYVYIHNPYPSEEVKEDLARKCGITVSQVSNWFGNKRIRYKKNIAKTQEEAAIYVKKGGQGGVPTTYGVLNNNANAAVAAAAAASSMLNNPYAANMLQHGQADLQHQMMGGGFDLTAGYNPQLFQMNYMQPQQPSNNSPQN</sequence>
<keyword evidence="13" id="KW-0413">Isomerase</keyword>
<dbReference type="Pfam" id="PF03792">
    <property type="entry name" value="PBC"/>
    <property type="match status" value="1"/>
</dbReference>
<dbReference type="PROSITE" id="PS51978">
    <property type="entry name" value="PBC"/>
    <property type="match status" value="1"/>
</dbReference>
<dbReference type="InterPro" id="IPR009057">
    <property type="entry name" value="Homeodomain-like_sf"/>
</dbReference>
<dbReference type="GO" id="GO:0046872">
    <property type="term" value="F:metal ion binding"/>
    <property type="evidence" value="ECO:0007669"/>
    <property type="project" value="UniProtKB-KW"/>
</dbReference>
<dbReference type="AlphaFoldDB" id="A0A915NWQ2"/>
<evidence type="ECO:0000256" key="6">
    <source>
        <dbReference type="ARBA" id="ARBA00022723"/>
    </source>
</evidence>
<dbReference type="GO" id="GO:0000166">
    <property type="term" value="F:nucleotide binding"/>
    <property type="evidence" value="ECO:0007669"/>
    <property type="project" value="UniProtKB-KW"/>
</dbReference>
<dbReference type="GO" id="GO:0003677">
    <property type="term" value="F:DNA binding"/>
    <property type="evidence" value="ECO:0007669"/>
    <property type="project" value="UniProtKB-UniRule"/>
</dbReference>
<feature type="domain" description="YjeF N-terminal" evidence="19">
    <location>
        <begin position="37"/>
        <end position="142"/>
    </location>
</feature>
<dbReference type="PANTHER" id="PTHR13232">
    <property type="entry name" value="NAD(P)H-HYDRATE EPIMERASE"/>
    <property type="match status" value="1"/>
</dbReference>
<keyword evidence="11 15" id="KW-0238">DNA-binding</keyword>